<keyword evidence="8 10" id="KW-0694">RNA-binding</keyword>
<dbReference type="RefSeq" id="XP_008074179.1">
    <property type="nucleotide sequence ID" value="XM_008075988.1"/>
</dbReference>
<dbReference type="SUPFAM" id="SSF52540">
    <property type="entry name" value="P-loop containing nucleoside triphosphate hydrolases"/>
    <property type="match status" value="1"/>
</dbReference>
<evidence type="ECO:0000313" key="14">
    <source>
        <dbReference type="Proteomes" id="UP000011081"/>
    </source>
</evidence>
<dbReference type="PROSITE" id="PS51194">
    <property type="entry name" value="HELICASE_CTER"/>
    <property type="match status" value="1"/>
</dbReference>
<dbReference type="GO" id="GO:0006364">
    <property type="term" value="P:rRNA processing"/>
    <property type="evidence" value="ECO:0007669"/>
    <property type="project" value="UniProtKB-KW"/>
</dbReference>
<dbReference type="GO" id="GO:0005524">
    <property type="term" value="F:ATP binding"/>
    <property type="evidence" value="ECO:0007669"/>
    <property type="project" value="UniProtKB-UniRule"/>
</dbReference>
<dbReference type="InterPro" id="IPR025313">
    <property type="entry name" value="SPB4-like_CTE"/>
</dbReference>
<dbReference type="GeneID" id="19879042"/>
<keyword evidence="3" id="KW-0698">rRNA processing</keyword>
<evidence type="ECO:0000256" key="8">
    <source>
        <dbReference type="ARBA" id="ARBA00022884"/>
    </source>
</evidence>
<evidence type="ECO:0000256" key="6">
    <source>
        <dbReference type="ARBA" id="ARBA00022806"/>
    </source>
</evidence>
<dbReference type="Gene3D" id="3.40.50.300">
    <property type="entry name" value="P-loop containing nucleotide triphosphate hydrolases"/>
    <property type="match status" value="2"/>
</dbReference>
<dbReference type="InterPro" id="IPR014001">
    <property type="entry name" value="Helicase_ATP-bd"/>
</dbReference>
<evidence type="ECO:0000256" key="3">
    <source>
        <dbReference type="ARBA" id="ARBA00022552"/>
    </source>
</evidence>
<evidence type="ECO:0000259" key="11">
    <source>
        <dbReference type="PROSITE" id="PS51192"/>
    </source>
</evidence>
<dbReference type="SMART" id="SM00487">
    <property type="entry name" value="DEXDc"/>
    <property type="match status" value="1"/>
</dbReference>
<dbReference type="HOGENOM" id="CLU_003041_1_3_1"/>
<evidence type="ECO:0000256" key="2">
    <source>
        <dbReference type="ARBA" id="ARBA00022517"/>
    </source>
</evidence>
<proteinExistence type="inferred from homology"/>
<dbReference type="Pfam" id="PF00271">
    <property type="entry name" value="Helicase_C"/>
    <property type="match status" value="1"/>
</dbReference>
<dbReference type="Proteomes" id="UP000011081">
    <property type="component" value="Unassembled WGS sequence"/>
</dbReference>
<comment type="similarity">
    <text evidence="9">Belongs to the DEAD box helicase family.</text>
</comment>
<dbReference type="InterPro" id="IPR000629">
    <property type="entry name" value="RNA-helicase_DEAD-box_CS"/>
</dbReference>
<protein>
    <recommendedName>
        <fullName evidence="10">ATP-dependent RNA helicase</fullName>
        <ecNumber evidence="10">3.6.4.13</ecNumber>
    </recommendedName>
</protein>
<dbReference type="InterPro" id="IPR001650">
    <property type="entry name" value="Helicase_C-like"/>
</dbReference>
<dbReference type="InParanoid" id="L2GVN5"/>
<evidence type="ECO:0000256" key="1">
    <source>
        <dbReference type="ARBA" id="ARBA00004604"/>
    </source>
</evidence>
<evidence type="ECO:0000256" key="7">
    <source>
        <dbReference type="ARBA" id="ARBA00022840"/>
    </source>
</evidence>
<dbReference type="EMBL" id="GL877419">
    <property type="protein sequence ID" value="ELA47392.1"/>
    <property type="molecule type" value="Genomic_DNA"/>
</dbReference>
<dbReference type="SMART" id="SM01178">
    <property type="entry name" value="DUF4217"/>
    <property type="match status" value="1"/>
</dbReference>
<dbReference type="InterPro" id="IPR044742">
    <property type="entry name" value="DEAD/DEAH_RhlB"/>
</dbReference>
<keyword evidence="14" id="KW-1185">Reference proteome</keyword>
<dbReference type="STRING" id="948595.L2GVN5"/>
<comment type="catalytic activity">
    <reaction evidence="10">
        <text>ATP + H2O = ADP + phosphate + H(+)</text>
        <dbReference type="Rhea" id="RHEA:13065"/>
        <dbReference type="ChEBI" id="CHEBI:15377"/>
        <dbReference type="ChEBI" id="CHEBI:15378"/>
        <dbReference type="ChEBI" id="CHEBI:30616"/>
        <dbReference type="ChEBI" id="CHEBI:43474"/>
        <dbReference type="ChEBI" id="CHEBI:456216"/>
        <dbReference type="EC" id="3.6.4.13"/>
    </reaction>
</comment>
<dbReference type="OrthoDB" id="7396459at2759"/>
<keyword evidence="5 9" id="KW-0378">Hydrolase</keyword>
<organism evidence="13 14">
    <name type="scientific">Vavraia culicis (isolate floridensis)</name>
    <name type="common">Microsporidian parasite</name>
    <dbReference type="NCBI Taxonomy" id="948595"/>
    <lineage>
        <taxon>Eukaryota</taxon>
        <taxon>Fungi</taxon>
        <taxon>Fungi incertae sedis</taxon>
        <taxon>Microsporidia</taxon>
        <taxon>Pleistophoridae</taxon>
        <taxon>Vavraia</taxon>
    </lineage>
</organism>
<reference evidence="14" key="1">
    <citation type="submission" date="2011-03" db="EMBL/GenBank/DDBJ databases">
        <title>The genome sequence of Vavraia culicis strain floridensis.</title>
        <authorList>
            <consortium name="The Broad Institute Genome Sequencing Platform"/>
            <person name="Cuomo C."/>
            <person name="Becnel J."/>
            <person name="Sanscrainte N."/>
            <person name="Young S.K."/>
            <person name="Zeng Q."/>
            <person name="Gargeya S."/>
            <person name="Fitzgerald M."/>
            <person name="Haas B."/>
            <person name="Abouelleil A."/>
            <person name="Alvarado L."/>
            <person name="Arachchi H.M."/>
            <person name="Berlin A."/>
            <person name="Chapman S.B."/>
            <person name="Gearin G."/>
            <person name="Goldberg J."/>
            <person name="Griggs A."/>
            <person name="Gujja S."/>
            <person name="Hansen M."/>
            <person name="Heiman D."/>
            <person name="Howarth C."/>
            <person name="Larimer J."/>
            <person name="Lui A."/>
            <person name="MacDonald P.J.P."/>
            <person name="McCowen C."/>
            <person name="Montmayeur A."/>
            <person name="Murphy C."/>
            <person name="Neiman D."/>
            <person name="Pearson M."/>
            <person name="Priest M."/>
            <person name="Roberts A."/>
            <person name="Saif S."/>
            <person name="Shea T."/>
            <person name="Sisk P."/>
            <person name="Stolte C."/>
            <person name="Sykes S."/>
            <person name="Wortman J."/>
            <person name="Nusbaum C."/>
            <person name="Birren B."/>
        </authorList>
    </citation>
    <scope>NUCLEOTIDE SEQUENCE [LARGE SCALE GENOMIC DNA]</scope>
    <source>
        <strain evidence="14">floridensis</strain>
    </source>
</reference>
<comment type="subcellular location">
    <subcellularLocation>
        <location evidence="1">Nucleus</location>
        <location evidence="1">Nucleolus</location>
    </subcellularLocation>
</comment>
<evidence type="ECO:0000256" key="5">
    <source>
        <dbReference type="ARBA" id="ARBA00022801"/>
    </source>
</evidence>
<dbReference type="PANTHER" id="PTHR24031">
    <property type="entry name" value="RNA HELICASE"/>
    <property type="match status" value="1"/>
</dbReference>
<comment type="function">
    <text evidence="10">RNA helicase.</text>
</comment>
<dbReference type="PROSITE" id="PS51192">
    <property type="entry name" value="HELICASE_ATP_BIND_1"/>
    <property type="match status" value="1"/>
</dbReference>
<dbReference type="CDD" id="cd00268">
    <property type="entry name" value="DEADc"/>
    <property type="match status" value="1"/>
</dbReference>
<gene>
    <name evidence="13" type="ORF">VCUG_01161</name>
</gene>
<dbReference type="Pfam" id="PF13959">
    <property type="entry name" value="CTE_SPB4"/>
    <property type="match status" value="1"/>
</dbReference>
<dbReference type="CDD" id="cd18787">
    <property type="entry name" value="SF2_C_DEAD"/>
    <property type="match status" value="1"/>
</dbReference>
<dbReference type="PROSITE" id="PS00039">
    <property type="entry name" value="DEAD_ATP_HELICASE"/>
    <property type="match status" value="1"/>
</dbReference>
<dbReference type="FunCoup" id="L2GVN5">
    <property type="interactions" value="325"/>
</dbReference>
<dbReference type="GO" id="GO:0005730">
    <property type="term" value="C:nucleolus"/>
    <property type="evidence" value="ECO:0007669"/>
    <property type="project" value="UniProtKB-SubCell"/>
</dbReference>
<dbReference type="GO" id="GO:0016887">
    <property type="term" value="F:ATP hydrolysis activity"/>
    <property type="evidence" value="ECO:0007669"/>
    <property type="project" value="RHEA"/>
</dbReference>
<feature type="domain" description="Helicase ATP-binding" evidence="11">
    <location>
        <begin position="32"/>
        <end position="204"/>
    </location>
</feature>
<dbReference type="GO" id="GO:0003724">
    <property type="term" value="F:RNA helicase activity"/>
    <property type="evidence" value="ECO:0007669"/>
    <property type="project" value="UniProtKB-EC"/>
</dbReference>
<dbReference type="InterPro" id="IPR011545">
    <property type="entry name" value="DEAD/DEAH_box_helicase_dom"/>
</dbReference>
<dbReference type="EC" id="3.6.4.13" evidence="10"/>
<dbReference type="GO" id="GO:0003723">
    <property type="term" value="F:RNA binding"/>
    <property type="evidence" value="ECO:0007669"/>
    <property type="project" value="UniProtKB-UniRule"/>
</dbReference>
<dbReference type="Pfam" id="PF00270">
    <property type="entry name" value="DEAD"/>
    <property type="match status" value="1"/>
</dbReference>
<evidence type="ECO:0000256" key="9">
    <source>
        <dbReference type="RuleBase" id="RU000492"/>
    </source>
</evidence>
<dbReference type="SMART" id="SM00490">
    <property type="entry name" value="HELICc"/>
    <property type="match status" value="1"/>
</dbReference>
<keyword evidence="7 9" id="KW-0067">ATP-binding</keyword>
<evidence type="ECO:0000256" key="4">
    <source>
        <dbReference type="ARBA" id="ARBA00022741"/>
    </source>
</evidence>
<keyword evidence="4 9" id="KW-0547">Nucleotide-binding</keyword>
<feature type="domain" description="Helicase C-terminal" evidence="12">
    <location>
        <begin position="224"/>
        <end position="376"/>
    </location>
</feature>
<keyword evidence="2" id="KW-0690">Ribosome biogenesis</keyword>
<comment type="domain">
    <text evidence="10">The Q motif is unique to and characteristic of the DEAD box family of RNA helicases and controls ATP binding and hydrolysis.</text>
</comment>
<accession>L2GVN5</accession>
<keyword evidence="6 9" id="KW-0347">Helicase</keyword>
<dbReference type="AlphaFoldDB" id="L2GVN5"/>
<evidence type="ECO:0000256" key="10">
    <source>
        <dbReference type="RuleBase" id="RU365068"/>
    </source>
</evidence>
<name>L2GVN5_VAVCU</name>
<dbReference type="OMA" id="MPNEKEY"/>
<evidence type="ECO:0000259" key="12">
    <source>
        <dbReference type="PROSITE" id="PS51194"/>
    </source>
</evidence>
<sequence>MSESFDKLKLSNETKERLRAISITSPTNVQKDVIRSFNDDLIVESPTGTGKTLAYLVPIIDFYLKNKPRRIVALILVPTRELAQQVSSVLVNLGVKSTVIIGGNNEALSFDEILVATPGRFNKILLNSRTIMCPRTNVPLHTLLKKIDFLILDEADKLLSLGFRSQLLSITAQIKAKRNALFSATMNDDISSLCKSFLKSPKTIKNHEKIPLDIRYVCVNPFGKLSMLYNVIKRNKKVICFFLTCNEVDYFYYLFTALGIKEIARIHGKMKQEERNAVYKNFKSVLFGTDLASRGIDFLGVDVVVHFDIPLDPESFVHRSGRTGRNNKHGRALLFITDNEKKYLNYLKVKKIDISEERSIRDETGNGVNDHNDDVEDNVKKPANVDRMDQPAKKKKVDYEGMEVENKIMEKDKLACSNDENIWNASRYVCLDRKENESNRDILIESDRGQDVMSFNDTSLCLFENFEAMKEYITDEILKLSVKAFVAHICAYKEHKLRFLLDFKELDFDSLAKLHFLVKIPKMKELHGIKFKDYDNKQRIE</sequence>
<evidence type="ECO:0000313" key="13">
    <source>
        <dbReference type="EMBL" id="ELA47392.1"/>
    </source>
</evidence>
<dbReference type="InterPro" id="IPR027417">
    <property type="entry name" value="P-loop_NTPase"/>
</dbReference>
<dbReference type="VEuPathDB" id="MicrosporidiaDB:VCUG_01161"/>